<organism evidence="10 11">
    <name type="scientific">Mastacembelus armatus</name>
    <name type="common">zig-zag eel</name>
    <dbReference type="NCBI Taxonomy" id="205130"/>
    <lineage>
        <taxon>Eukaryota</taxon>
        <taxon>Metazoa</taxon>
        <taxon>Chordata</taxon>
        <taxon>Craniata</taxon>
        <taxon>Vertebrata</taxon>
        <taxon>Euteleostomi</taxon>
        <taxon>Actinopterygii</taxon>
        <taxon>Neopterygii</taxon>
        <taxon>Teleostei</taxon>
        <taxon>Neoteleostei</taxon>
        <taxon>Acanthomorphata</taxon>
        <taxon>Anabantaria</taxon>
        <taxon>Synbranchiformes</taxon>
        <taxon>Mastacembelidae</taxon>
        <taxon>Mastacembelus</taxon>
    </lineage>
</organism>
<evidence type="ECO:0000256" key="9">
    <source>
        <dbReference type="SAM" id="MobiDB-lite"/>
    </source>
</evidence>
<feature type="compositionally biased region" description="Basic and acidic residues" evidence="9">
    <location>
        <begin position="20"/>
        <end position="31"/>
    </location>
</feature>
<dbReference type="Ensembl" id="ENSMAMT00000004635.2">
    <property type="protein sequence ID" value="ENSMAMP00000004520.1"/>
    <property type="gene ID" value="ENSMAMG00000003073.2"/>
</dbReference>
<dbReference type="GeneID" id="113138306"/>
<evidence type="ECO:0000256" key="5">
    <source>
        <dbReference type="ARBA" id="ARBA00022454"/>
    </source>
</evidence>
<dbReference type="STRING" id="205130.ENSMAMP00000004520"/>
<proteinExistence type="inferred from homology"/>
<keyword evidence="6" id="KW-0539">Nucleus</keyword>
<sequence length="290" mass="32668">MKPVRGSNRAASKAPNLKYNKSDGRKGETTKKTKPKATGNQDQELSDSNQGQSTHPRAGQKRKAECLSSVPNQAKGCESWKQMPMSSIIALENMMDLAILATLALKWTKKKESQEHLNIMKNRFLVQCQQLKVPVQKPKRLEWSSQRHQEETTKSVAAKKALSTLEEDLRAVVSALESAEEQTVSLQHTCSMLRDQVQEEEEKAKEFLQITEQAVLDLPFIHPPKDKTTLEDRIRKMIPQHDSETTAHKLGEILQSEAIQDAQKLLAQAHKHADQLFFHGFIPVNCSGET</sequence>
<keyword evidence="8" id="KW-0175">Coiled coil</keyword>
<dbReference type="RefSeq" id="XP_026176413.1">
    <property type="nucleotide sequence ID" value="XM_026320628.2"/>
</dbReference>
<accession>A0A3Q3RLW4</accession>
<dbReference type="GeneTree" id="ENSGT00390000005599"/>
<evidence type="ECO:0000256" key="1">
    <source>
        <dbReference type="ARBA" id="ARBA00004123"/>
    </source>
</evidence>
<evidence type="ECO:0000256" key="8">
    <source>
        <dbReference type="SAM" id="Coils"/>
    </source>
</evidence>
<dbReference type="GO" id="GO:0000775">
    <property type="term" value="C:chromosome, centromeric region"/>
    <property type="evidence" value="ECO:0007669"/>
    <property type="project" value="UniProtKB-SubCell"/>
</dbReference>
<dbReference type="Pfam" id="PF13094">
    <property type="entry name" value="CENP-Q"/>
    <property type="match status" value="1"/>
</dbReference>
<evidence type="ECO:0000256" key="6">
    <source>
        <dbReference type="ARBA" id="ARBA00023242"/>
    </source>
</evidence>
<keyword evidence="7" id="KW-0137">Centromere</keyword>
<feature type="coiled-coil region" evidence="8">
    <location>
        <begin position="162"/>
        <end position="210"/>
    </location>
</feature>
<protein>
    <recommendedName>
        <fullName evidence="4">Centromere protein Q</fullName>
    </recommendedName>
</protein>
<keyword evidence="11" id="KW-1185">Reference proteome</keyword>
<evidence type="ECO:0000313" key="10">
    <source>
        <dbReference type="Ensembl" id="ENSMAMP00000004520.1"/>
    </source>
</evidence>
<reference evidence="10" key="1">
    <citation type="submission" date="2025-08" db="UniProtKB">
        <authorList>
            <consortium name="Ensembl"/>
        </authorList>
    </citation>
    <scope>IDENTIFICATION</scope>
</reference>
<dbReference type="Proteomes" id="UP000261640">
    <property type="component" value="Unplaced"/>
</dbReference>
<dbReference type="InterPro" id="IPR025212">
    <property type="entry name" value="CAD_CENP-Q"/>
</dbReference>
<evidence type="ECO:0000313" key="11">
    <source>
        <dbReference type="Proteomes" id="UP000261640"/>
    </source>
</evidence>
<evidence type="ECO:0000256" key="3">
    <source>
        <dbReference type="ARBA" id="ARBA00008191"/>
    </source>
</evidence>
<dbReference type="AlphaFoldDB" id="A0A3Q3RLW4"/>
<evidence type="ECO:0000256" key="4">
    <source>
        <dbReference type="ARBA" id="ARBA00016397"/>
    </source>
</evidence>
<reference evidence="10" key="2">
    <citation type="submission" date="2025-09" db="UniProtKB">
        <authorList>
            <consortium name="Ensembl"/>
        </authorList>
    </citation>
    <scope>IDENTIFICATION</scope>
</reference>
<dbReference type="OrthoDB" id="8927710at2759"/>
<evidence type="ECO:0000256" key="2">
    <source>
        <dbReference type="ARBA" id="ARBA00004584"/>
    </source>
</evidence>
<feature type="region of interest" description="Disordered" evidence="9">
    <location>
        <begin position="1"/>
        <end position="73"/>
    </location>
</feature>
<dbReference type="InParanoid" id="A0A3Q3RLW4"/>
<dbReference type="PANTHER" id="PTHR31345:SF3">
    <property type="entry name" value="CENTROMERE PROTEIN Q"/>
    <property type="match status" value="1"/>
</dbReference>
<keyword evidence="5" id="KW-0158">Chromosome</keyword>
<name>A0A3Q3RLW4_9TELE</name>
<evidence type="ECO:0000256" key="7">
    <source>
        <dbReference type="ARBA" id="ARBA00023328"/>
    </source>
</evidence>
<dbReference type="GO" id="GO:0005634">
    <property type="term" value="C:nucleus"/>
    <property type="evidence" value="ECO:0007669"/>
    <property type="project" value="UniProtKB-SubCell"/>
</dbReference>
<dbReference type="CTD" id="55166"/>
<dbReference type="PANTHER" id="PTHR31345">
    <property type="entry name" value="CENTROMERE PROTEIN Q"/>
    <property type="match status" value="1"/>
</dbReference>
<comment type="similarity">
    <text evidence="3">Belongs to the CENP-Q/OKP1 family.</text>
</comment>
<comment type="subcellular location">
    <subcellularLocation>
        <location evidence="2">Chromosome</location>
        <location evidence="2">Centromere</location>
    </subcellularLocation>
    <subcellularLocation>
        <location evidence="1">Nucleus</location>
    </subcellularLocation>
</comment>
<feature type="compositionally biased region" description="Polar residues" evidence="9">
    <location>
        <begin position="38"/>
        <end position="55"/>
    </location>
</feature>